<dbReference type="InterPro" id="IPR016047">
    <property type="entry name" value="M23ase_b-sheet_dom"/>
</dbReference>
<gene>
    <name evidence="2" type="ORF">WQQ_27630</name>
</gene>
<name>I8HZV1_9GAMM</name>
<dbReference type="Gene3D" id="2.70.70.10">
    <property type="entry name" value="Glucose Permease (Domain IIA)"/>
    <property type="match status" value="1"/>
</dbReference>
<comment type="caution">
    <text evidence="2">The sequence shown here is derived from an EMBL/GenBank/DDBJ whole genome shotgun (WGS) entry which is preliminary data.</text>
</comment>
<accession>I8HZV1</accession>
<dbReference type="MEROPS" id="M23.011"/>
<dbReference type="GO" id="GO:0004222">
    <property type="term" value="F:metalloendopeptidase activity"/>
    <property type="evidence" value="ECO:0007669"/>
    <property type="project" value="TreeGrafter"/>
</dbReference>
<dbReference type="STRING" id="1172194.WQQ_27630"/>
<feature type="domain" description="M23ase beta-sheet core" evidence="1">
    <location>
        <begin position="181"/>
        <end position="275"/>
    </location>
</feature>
<evidence type="ECO:0000259" key="1">
    <source>
        <dbReference type="Pfam" id="PF01551"/>
    </source>
</evidence>
<dbReference type="FunFam" id="2.70.70.10:FF:000006">
    <property type="entry name" value="M23 family peptidase"/>
    <property type="match status" value="1"/>
</dbReference>
<dbReference type="InterPro" id="IPR011055">
    <property type="entry name" value="Dup_hybrid_motif"/>
</dbReference>
<dbReference type="PATRIC" id="fig|1172194.4.peg.2673"/>
<dbReference type="PANTHER" id="PTHR21666">
    <property type="entry name" value="PEPTIDASE-RELATED"/>
    <property type="match status" value="1"/>
</dbReference>
<reference evidence="2 3" key="1">
    <citation type="journal article" date="2012" name="J. Bacteriol.">
        <title>Genome Sequence of n-Alkane-Degrading Hydrocarboniphaga effusa Strain AP103T (ATCC BAA-332T).</title>
        <authorList>
            <person name="Chang H.K."/>
            <person name="Zylstra G.J."/>
            <person name="Chae J.C."/>
        </authorList>
    </citation>
    <scope>NUCLEOTIDE SEQUENCE [LARGE SCALE GENOMIC DNA]</scope>
    <source>
        <strain evidence="2 3">AP103</strain>
    </source>
</reference>
<keyword evidence="3" id="KW-1185">Reference proteome</keyword>
<dbReference type="EMBL" id="AKGD01000002">
    <property type="protein sequence ID" value="EIT69181.1"/>
    <property type="molecule type" value="Genomic_DNA"/>
</dbReference>
<dbReference type="Proteomes" id="UP000003704">
    <property type="component" value="Unassembled WGS sequence"/>
</dbReference>
<organism evidence="2 3">
    <name type="scientific">Hydrocarboniphaga effusa AP103</name>
    <dbReference type="NCBI Taxonomy" id="1172194"/>
    <lineage>
        <taxon>Bacteria</taxon>
        <taxon>Pseudomonadati</taxon>
        <taxon>Pseudomonadota</taxon>
        <taxon>Gammaproteobacteria</taxon>
        <taxon>Nevskiales</taxon>
        <taxon>Nevskiaceae</taxon>
        <taxon>Hydrocarboniphaga</taxon>
    </lineage>
</organism>
<dbReference type="AlphaFoldDB" id="I8HZV1"/>
<evidence type="ECO:0000313" key="2">
    <source>
        <dbReference type="EMBL" id="EIT69181.1"/>
    </source>
</evidence>
<dbReference type="Pfam" id="PF01551">
    <property type="entry name" value="Peptidase_M23"/>
    <property type="match status" value="1"/>
</dbReference>
<dbReference type="CDD" id="cd12797">
    <property type="entry name" value="M23_peptidase"/>
    <property type="match status" value="1"/>
</dbReference>
<dbReference type="InterPro" id="IPR050570">
    <property type="entry name" value="Cell_wall_metabolism_enzyme"/>
</dbReference>
<evidence type="ECO:0000313" key="3">
    <source>
        <dbReference type="Proteomes" id="UP000003704"/>
    </source>
</evidence>
<dbReference type="SUPFAM" id="SSF51261">
    <property type="entry name" value="Duplicated hybrid motif"/>
    <property type="match status" value="1"/>
</dbReference>
<proteinExistence type="predicted"/>
<dbReference type="PANTHER" id="PTHR21666:SF291">
    <property type="entry name" value="STAGE II SPORULATION PROTEIN Q"/>
    <property type="match status" value="1"/>
</dbReference>
<sequence length="283" mass="30222">MALVGLLVCGVGFAAGFLVRGGSTSLLPDRLAGKWSQELIAQRTELARTRVMAEENTEALSRRIAQLNAHIIRLDAAGQRLTEIAGLERGEFDFGSAPAIGGPEMPDTVATDFSGDPVLSSIAAIERKLGDRERQMHVLEDLLLASRLQKQVRPSGWPIENGYISSVFGVRTDPFTGRMSRHDGIDFAGPSGSSVVAVATGIVTVAGPKIGYGNLVEINHGNGYVTRYGHNDRITVKVGDRVMKGQQIAAVGSTGRSTGPHVHFEVSLNGRPVNPARYIEAAR</sequence>
<protein>
    <recommendedName>
        <fullName evidence="1">M23ase beta-sheet core domain-containing protein</fullName>
    </recommendedName>
</protein>